<evidence type="ECO:0000256" key="1">
    <source>
        <dbReference type="SAM" id="MobiDB-lite"/>
    </source>
</evidence>
<evidence type="ECO:0000256" key="2">
    <source>
        <dbReference type="SAM" id="Phobius"/>
    </source>
</evidence>
<gene>
    <name evidence="3" type="ORF">A2719_03180</name>
</gene>
<comment type="caution">
    <text evidence="3">The sequence shown here is derived from an EMBL/GenBank/DDBJ whole genome shotgun (WGS) entry which is preliminary data.</text>
</comment>
<dbReference type="EMBL" id="MHNK01000010">
    <property type="protein sequence ID" value="OGZ43940.1"/>
    <property type="molecule type" value="Genomic_DNA"/>
</dbReference>
<dbReference type="STRING" id="1802114.A2719_03180"/>
<reference evidence="3 4" key="1">
    <citation type="journal article" date="2016" name="Nat. Commun.">
        <title>Thousands of microbial genomes shed light on interconnected biogeochemical processes in an aquifer system.</title>
        <authorList>
            <person name="Anantharaman K."/>
            <person name="Brown C.T."/>
            <person name="Hug L.A."/>
            <person name="Sharon I."/>
            <person name="Castelle C.J."/>
            <person name="Probst A.J."/>
            <person name="Thomas B.C."/>
            <person name="Singh A."/>
            <person name="Wilkins M.J."/>
            <person name="Karaoz U."/>
            <person name="Brodie E.L."/>
            <person name="Williams K.H."/>
            <person name="Hubbard S.S."/>
            <person name="Banfield J.F."/>
        </authorList>
    </citation>
    <scope>NUCLEOTIDE SEQUENCE [LARGE SCALE GENOMIC DNA]</scope>
</reference>
<dbReference type="AlphaFoldDB" id="A0A1G2G1Y5"/>
<sequence>MQKGFGLIGILIVVGIIAILGIGVFKIQLPIKDKFIPTTEETSAIDMAEQMKDVMEEKNNGMMADADDETNTKPLETSNSKQPTEPQDQSSNKIVWRSFSSSEALKPVASVEGDLLLSTLQTGDESGIRTDIQIHPNADLLMFDMNFLEPGDGDWLTISFEDTLLFTFRGDVSSRNEYLPVEVPIAHIRAKVGVLEFKLHGYGSVTKNGISIVNLKNIAIIKD</sequence>
<evidence type="ECO:0000313" key="4">
    <source>
        <dbReference type="Proteomes" id="UP000177480"/>
    </source>
</evidence>
<protein>
    <submittedName>
        <fullName evidence="3">Uncharacterized protein</fullName>
    </submittedName>
</protein>
<name>A0A1G2G1Y5_9BACT</name>
<keyword evidence="2" id="KW-0472">Membrane</keyword>
<feature type="region of interest" description="Disordered" evidence="1">
    <location>
        <begin position="64"/>
        <end position="93"/>
    </location>
</feature>
<accession>A0A1G2G1Y5</accession>
<organism evidence="3 4">
    <name type="scientific">Candidatus Ryanbacteria bacterium RIFCSPHIGHO2_01_FULL_45_22</name>
    <dbReference type="NCBI Taxonomy" id="1802114"/>
    <lineage>
        <taxon>Bacteria</taxon>
        <taxon>Candidatus Ryaniibacteriota</taxon>
    </lineage>
</organism>
<feature type="transmembrane region" description="Helical" evidence="2">
    <location>
        <begin position="6"/>
        <end position="25"/>
    </location>
</feature>
<proteinExistence type="predicted"/>
<feature type="compositionally biased region" description="Polar residues" evidence="1">
    <location>
        <begin position="72"/>
        <end position="93"/>
    </location>
</feature>
<evidence type="ECO:0000313" key="3">
    <source>
        <dbReference type="EMBL" id="OGZ43940.1"/>
    </source>
</evidence>
<keyword evidence="2" id="KW-1133">Transmembrane helix</keyword>
<keyword evidence="2" id="KW-0812">Transmembrane</keyword>
<dbReference type="Proteomes" id="UP000177480">
    <property type="component" value="Unassembled WGS sequence"/>
</dbReference>